<dbReference type="EMBL" id="LT985188">
    <property type="protein sequence ID" value="SPD88513.1"/>
    <property type="molecule type" value="Genomic_DNA"/>
</dbReference>
<dbReference type="CDD" id="cd11333">
    <property type="entry name" value="AmyAc_SI_OligoGlu_DGase"/>
    <property type="match status" value="1"/>
</dbReference>
<dbReference type="EC" id="3.2.1.10" evidence="5"/>
<evidence type="ECO:0000256" key="1">
    <source>
        <dbReference type="ARBA" id="ARBA00008061"/>
    </source>
</evidence>
<dbReference type="PANTHER" id="PTHR10357">
    <property type="entry name" value="ALPHA-AMYLASE FAMILY MEMBER"/>
    <property type="match status" value="1"/>
</dbReference>
<dbReference type="InterPro" id="IPR006047">
    <property type="entry name" value="GH13_cat_dom"/>
</dbReference>
<evidence type="ECO:0000313" key="5">
    <source>
        <dbReference type="EMBL" id="SPD88513.1"/>
    </source>
</evidence>
<keyword evidence="2 5" id="KW-0378">Hydrolase</keyword>
<dbReference type="SUPFAM" id="SSF51011">
    <property type="entry name" value="Glycosyl hydrolase domain"/>
    <property type="match status" value="1"/>
</dbReference>
<dbReference type="PANTHER" id="PTHR10357:SF184">
    <property type="entry name" value="OLIGO-1,6-GLUCOSIDASE 1"/>
    <property type="match status" value="1"/>
</dbReference>
<keyword evidence="6" id="KW-1185">Reference proteome</keyword>
<gene>
    <name evidence="5" type="primary">malL</name>
    <name evidence="5" type="ORF">MPLG2_3483</name>
</gene>
<dbReference type="GO" id="GO:0004556">
    <property type="term" value="F:alpha-amylase activity"/>
    <property type="evidence" value="ECO:0007669"/>
    <property type="project" value="TreeGrafter"/>
</dbReference>
<dbReference type="KEGG" id="mgg:MPLG2_3483"/>
<feature type="domain" description="Glycosyl hydrolase family 13 catalytic" evidence="4">
    <location>
        <begin position="23"/>
        <end position="439"/>
    </location>
</feature>
<dbReference type="Pfam" id="PF00128">
    <property type="entry name" value="Alpha-amylase"/>
    <property type="match status" value="1"/>
</dbReference>
<dbReference type="GO" id="GO:0004574">
    <property type="term" value="F:oligo-1,6-glucosidase activity"/>
    <property type="evidence" value="ECO:0007669"/>
    <property type="project" value="UniProtKB-EC"/>
</dbReference>
<proteinExistence type="inferred from homology"/>
<dbReference type="Proteomes" id="UP000238164">
    <property type="component" value="Chromosome 1"/>
</dbReference>
<comment type="similarity">
    <text evidence="1">Belongs to the glycosyl hydrolase 13 family.</text>
</comment>
<evidence type="ECO:0000259" key="4">
    <source>
        <dbReference type="SMART" id="SM00642"/>
    </source>
</evidence>
<dbReference type="Gene3D" id="3.20.20.80">
    <property type="entry name" value="Glycosidases"/>
    <property type="match status" value="1"/>
</dbReference>
<dbReference type="InterPro" id="IPR017853">
    <property type="entry name" value="GH"/>
</dbReference>
<sequence length="575" mass="64519">MAVMDALRQDRGMTWWKSSVVYQIYPRSFADSDGDGIGDVRGIIDHLDHLSALGVDVLWLSPIYRSPQDDNGYDISDYTDIDPLFGTLADVDELIAALHQRGMKLVMDLVVNHTSDEHQWFIDSRDPASDKRDWYVWRPAREGFEPGAEGAEPTNWGSYFTGSAWQYDEASGEYYLHLFSRKQPDLNWENPSVRQAVYAMMNWWVERGVDGFRMDVINLISKTLPLVDGEPTPGLGGLCYDPGMVANGPRLEEFLKEMNAAVGLSQRQLFTVGEMLAVDVDHARRYTSFEADELGMVFTFEHMSLDQQPGVSKFFLAPLHLPDLKANLALWQYGLADDGWNSLYWNNHDQPRVVSRFGDDSDEFRVTSAKTLGTVLHMLRGTPYVYQGEELGMTNAGYTEAEQYADIESVNFYRLATAAGLPVEAVLTGLAAKSRDNARTPVQWTEGPNAGFTSGRPWLPVNANHVTINADAARADAGSVFHHYRRLIGLRHDHEVVREGRFELLLPDHEQIFAYTRTLGDQVLVTVANMSSHEVRLQPGDVPDVTGAEVLIATHEQPTVDVLRPWESAVYLVGS</sequence>
<dbReference type="AlphaFoldDB" id="A0A2N9JLR3"/>
<dbReference type="FunFam" id="3.20.20.80:FF:000064">
    <property type="entry name" value="Oligo-1,6-glucosidase"/>
    <property type="match status" value="1"/>
</dbReference>
<evidence type="ECO:0000256" key="2">
    <source>
        <dbReference type="ARBA" id="ARBA00022801"/>
    </source>
</evidence>
<dbReference type="GO" id="GO:0009313">
    <property type="term" value="P:oligosaccharide catabolic process"/>
    <property type="evidence" value="ECO:0007669"/>
    <property type="project" value="TreeGrafter"/>
</dbReference>
<dbReference type="SUPFAM" id="SSF51445">
    <property type="entry name" value="(Trans)glycosidases"/>
    <property type="match status" value="1"/>
</dbReference>
<keyword evidence="3 5" id="KW-0326">Glycosidase</keyword>
<evidence type="ECO:0000313" key="6">
    <source>
        <dbReference type="Proteomes" id="UP000238164"/>
    </source>
</evidence>
<reference evidence="5 6" key="1">
    <citation type="submission" date="2018-02" db="EMBL/GenBank/DDBJ databases">
        <authorList>
            <person name="Cohen D.B."/>
            <person name="Kent A.D."/>
        </authorList>
    </citation>
    <scope>NUCLEOTIDE SEQUENCE [LARGE SCALE GENOMIC DNA]</scope>
    <source>
        <strain evidence="5">1</strain>
    </source>
</reference>
<dbReference type="NCBIfam" id="NF008183">
    <property type="entry name" value="PRK10933.1"/>
    <property type="match status" value="1"/>
</dbReference>
<dbReference type="SMART" id="SM00642">
    <property type="entry name" value="Aamy"/>
    <property type="match status" value="1"/>
</dbReference>
<accession>A0A2N9JLR3</accession>
<dbReference type="InterPro" id="IPR013780">
    <property type="entry name" value="Glyco_hydro_b"/>
</dbReference>
<evidence type="ECO:0000256" key="3">
    <source>
        <dbReference type="ARBA" id="ARBA00023295"/>
    </source>
</evidence>
<dbReference type="FunFam" id="3.90.400.10:FF:000002">
    <property type="entry name" value="Sucrose isomerase"/>
    <property type="match status" value="1"/>
</dbReference>
<organism evidence="5 6">
    <name type="scientific">Micropruina glycogenica</name>
    <dbReference type="NCBI Taxonomy" id="75385"/>
    <lineage>
        <taxon>Bacteria</taxon>
        <taxon>Bacillati</taxon>
        <taxon>Actinomycetota</taxon>
        <taxon>Actinomycetes</taxon>
        <taxon>Propionibacteriales</taxon>
        <taxon>Nocardioidaceae</taxon>
        <taxon>Micropruina</taxon>
    </lineage>
</organism>
<name>A0A2N9JLR3_9ACTN</name>
<dbReference type="InterPro" id="IPR045857">
    <property type="entry name" value="O16G_dom_2"/>
</dbReference>
<dbReference type="Gene3D" id="3.90.400.10">
    <property type="entry name" value="Oligo-1,6-glucosidase, Domain 2"/>
    <property type="match status" value="1"/>
</dbReference>
<dbReference type="Gene3D" id="2.60.40.1180">
    <property type="entry name" value="Golgi alpha-mannosidase II"/>
    <property type="match status" value="1"/>
</dbReference>
<protein>
    <submittedName>
        <fullName evidence="5">Oligo-1,6-glucosidase</fullName>
        <ecNumber evidence="5">3.2.1.10</ecNumber>
    </submittedName>
</protein>